<dbReference type="Gene3D" id="3.30.559.10">
    <property type="entry name" value="Chloramphenicol acetyltransferase-like domain"/>
    <property type="match status" value="1"/>
</dbReference>
<sequence length="707" mass="81098">MFSSRMQPFLFIPGDLRSSLIQGRFPLRHLFFFSASDHSFSRNNIKQNLYIFYRGNPVKKSIRTIFPSHASRHSCSISAEVNGMHWLRCFNTSTVLYSETDILVPPFPKYVTEGDVMWIKNVGDRIYYNEVVCYVETEKLVLEVRSPGDGIILSRYVDNGQIVKAKQKIFKIKFRANQSGTKKKENLFEVKPILEKVPVPIEEPPLPSESKPQPQTPEPFIENSLQIQRKKRSFEPSEVKIDTKIFPMRNSRNEYKDKLSENLFDIKPILEKVLVPIEEPPLPSKSKPQPQTSEPLSENSLQIQRKNRSFEPSEVKIDPKISPMENSRNEYKDKLSENLFDIKPILEKVLVPIEEPPLPSKSKPQPQTSQPLSENSLQIQRKKRSFEPSEVKIFPMEYFRNEYKVKLTENVFDIKPILEKVLVTIEESPLPSKSKPQPPTFEPLSENSLQIQKKKISVKSSEVKIDRKISLKENSRNEYKVKLTETRKMTAERRKKTQNEAVLLTIFNEVDMSNTIAFRKAHQESLKKKYGINIGFISTFIKAASYALQDQPIVNACIIGNEIVYRDYIDISIAAATPNGLARPVIRDVSFMNFVEIENRIKDLTEKALKGELSDDDIYGGTFSVSNSGVFNSFMGTPIINPQQSATLGINTTVERPMAIKGKVVIRPMMYVAVTYDHRLIENREAALFLRKVIKCVEEPLIMITGI</sequence>
<dbReference type="Proteomes" id="UP001152798">
    <property type="component" value="Chromosome 4"/>
</dbReference>
<keyword evidence="7 9" id="KW-0012">Acyltransferase</keyword>
<dbReference type="InterPro" id="IPR050537">
    <property type="entry name" value="2-oxoacid_dehydrogenase"/>
</dbReference>
<evidence type="ECO:0000313" key="12">
    <source>
        <dbReference type="EMBL" id="CAH1399231.1"/>
    </source>
</evidence>
<comment type="cofactor">
    <cofactor evidence="1 9">
        <name>(R)-lipoate</name>
        <dbReference type="ChEBI" id="CHEBI:83088"/>
    </cofactor>
</comment>
<dbReference type="Pfam" id="PF00198">
    <property type="entry name" value="2-oxoacid_dh"/>
    <property type="match status" value="1"/>
</dbReference>
<feature type="region of interest" description="Disordered" evidence="10">
    <location>
        <begin position="355"/>
        <end position="384"/>
    </location>
</feature>
<dbReference type="AlphaFoldDB" id="A0A9P0HCG6"/>
<evidence type="ECO:0000256" key="4">
    <source>
        <dbReference type="ARBA" id="ARBA00022532"/>
    </source>
</evidence>
<feature type="domain" description="Lipoyl-binding" evidence="11">
    <location>
        <begin position="99"/>
        <end position="173"/>
    </location>
</feature>
<organism evidence="12 13">
    <name type="scientific">Nezara viridula</name>
    <name type="common">Southern green stink bug</name>
    <name type="synonym">Cimex viridulus</name>
    <dbReference type="NCBI Taxonomy" id="85310"/>
    <lineage>
        <taxon>Eukaryota</taxon>
        <taxon>Metazoa</taxon>
        <taxon>Ecdysozoa</taxon>
        <taxon>Arthropoda</taxon>
        <taxon>Hexapoda</taxon>
        <taxon>Insecta</taxon>
        <taxon>Pterygota</taxon>
        <taxon>Neoptera</taxon>
        <taxon>Paraneoptera</taxon>
        <taxon>Hemiptera</taxon>
        <taxon>Heteroptera</taxon>
        <taxon>Panheteroptera</taxon>
        <taxon>Pentatomomorpha</taxon>
        <taxon>Pentatomoidea</taxon>
        <taxon>Pentatomidae</taxon>
        <taxon>Pentatominae</taxon>
        <taxon>Nezara</taxon>
    </lineage>
</organism>
<keyword evidence="4" id="KW-0816">Tricarboxylic acid cycle</keyword>
<evidence type="ECO:0000256" key="5">
    <source>
        <dbReference type="ARBA" id="ARBA00022679"/>
    </source>
</evidence>
<reference evidence="12" key="1">
    <citation type="submission" date="2022-01" db="EMBL/GenBank/DDBJ databases">
        <authorList>
            <person name="King R."/>
        </authorList>
    </citation>
    <scope>NUCLEOTIDE SEQUENCE</scope>
</reference>
<dbReference type="SUPFAM" id="SSF51230">
    <property type="entry name" value="Single hybrid motif"/>
    <property type="match status" value="1"/>
</dbReference>
<evidence type="ECO:0000256" key="6">
    <source>
        <dbReference type="ARBA" id="ARBA00022823"/>
    </source>
</evidence>
<dbReference type="PANTHER" id="PTHR43416">
    <property type="entry name" value="DIHYDROLIPOYLLYSINE-RESIDUE SUCCINYLTRANSFERASE COMPONENT OF 2-OXOGLUTARATE DEHYDROGENASE COMPLEX, MITOCHONDRIAL-RELATED"/>
    <property type="match status" value="1"/>
</dbReference>
<evidence type="ECO:0000256" key="2">
    <source>
        <dbReference type="ARBA" id="ARBA00005145"/>
    </source>
</evidence>
<comment type="function">
    <text evidence="8">Dihydrolipoamide succinyltransferase (E2) component of the 2-oxoglutarate dehydrogenase complex. The 2-oxoglutarate dehydrogenase complex catalyzes the overall conversion of 2-oxoglutarate to succinyl-CoA and CO(2). The 2-oxoglutarate dehydrogenase complex is mainly active in the mitochondrion. A fraction of the 2-oxoglutarate dehydrogenase complex also localizes in the nucleus and is required for lysine succinylation of histones: associates with KAT2A on chromatin and provides succinyl-CoA to histone succinyltransferase KAT2A.</text>
</comment>
<dbReference type="CDD" id="cd06849">
    <property type="entry name" value="lipoyl_domain"/>
    <property type="match status" value="1"/>
</dbReference>
<dbReference type="Gene3D" id="2.40.50.100">
    <property type="match status" value="1"/>
</dbReference>
<dbReference type="EC" id="2.3.1.-" evidence="9"/>
<dbReference type="InterPro" id="IPR001078">
    <property type="entry name" value="2-oxoacid_DH_actylTfrase"/>
</dbReference>
<dbReference type="EMBL" id="OV725080">
    <property type="protein sequence ID" value="CAH1399231.1"/>
    <property type="molecule type" value="Genomic_DNA"/>
</dbReference>
<evidence type="ECO:0000256" key="9">
    <source>
        <dbReference type="RuleBase" id="RU003423"/>
    </source>
</evidence>
<feature type="compositionally biased region" description="Low complexity" evidence="10">
    <location>
        <begin position="360"/>
        <end position="373"/>
    </location>
</feature>
<evidence type="ECO:0000256" key="7">
    <source>
        <dbReference type="ARBA" id="ARBA00023315"/>
    </source>
</evidence>
<dbReference type="OrthoDB" id="5391403at2759"/>
<dbReference type="GO" id="GO:0006099">
    <property type="term" value="P:tricarboxylic acid cycle"/>
    <property type="evidence" value="ECO:0007669"/>
    <property type="project" value="UniProtKB-KW"/>
</dbReference>
<keyword evidence="5 9" id="KW-0808">Transferase</keyword>
<dbReference type="PANTHER" id="PTHR43416:SF5">
    <property type="entry name" value="DIHYDROLIPOYLLYSINE-RESIDUE SUCCINYLTRANSFERASE COMPONENT OF 2-OXOGLUTARATE DEHYDROGENASE COMPLEX, MITOCHONDRIAL"/>
    <property type="match status" value="1"/>
</dbReference>
<evidence type="ECO:0000256" key="8">
    <source>
        <dbReference type="ARBA" id="ARBA00046046"/>
    </source>
</evidence>
<feature type="compositionally biased region" description="Low complexity" evidence="10">
    <location>
        <begin position="284"/>
        <end position="295"/>
    </location>
</feature>
<feature type="compositionally biased region" description="Basic and acidic residues" evidence="10">
    <location>
        <begin position="308"/>
        <end position="319"/>
    </location>
</feature>
<dbReference type="PROSITE" id="PS50968">
    <property type="entry name" value="BIOTINYL_LIPOYL"/>
    <property type="match status" value="1"/>
</dbReference>
<keyword evidence="6 9" id="KW-0450">Lipoyl</keyword>
<feature type="region of interest" description="Disordered" evidence="10">
    <location>
        <begin position="200"/>
        <end position="235"/>
    </location>
</feature>
<feature type="region of interest" description="Disordered" evidence="10">
    <location>
        <begin position="279"/>
        <end position="328"/>
    </location>
</feature>
<evidence type="ECO:0000256" key="10">
    <source>
        <dbReference type="SAM" id="MobiDB-lite"/>
    </source>
</evidence>
<comment type="pathway">
    <text evidence="2">Amino-acid degradation; L-lysine degradation via saccharopine pathway; glutaryl-CoA from L-lysine: step 6/6.</text>
</comment>
<comment type="similarity">
    <text evidence="3 9">Belongs to the 2-oxoacid dehydrogenase family.</text>
</comment>
<keyword evidence="13" id="KW-1185">Reference proteome</keyword>
<dbReference type="Pfam" id="PF00364">
    <property type="entry name" value="Biotin_lipoyl"/>
    <property type="match status" value="1"/>
</dbReference>
<dbReference type="SUPFAM" id="SSF52777">
    <property type="entry name" value="CoA-dependent acyltransferases"/>
    <property type="match status" value="1"/>
</dbReference>
<accession>A0A9P0HCG6</accession>
<dbReference type="GO" id="GO:0005739">
    <property type="term" value="C:mitochondrion"/>
    <property type="evidence" value="ECO:0007669"/>
    <property type="project" value="TreeGrafter"/>
</dbReference>
<name>A0A9P0HCG6_NEZVI</name>
<dbReference type="InterPro" id="IPR023213">
    <property type="entry name" value="CAT-like_dom_sf"/>
</dbReference>
<dbReference type="InterPro" id="IPR000089">
    <property type="entry name" value="Biotin_lipoyl"/>
</dbReference>
<protein>
    <recommendedName>
        <fullName evidence="9">Dihydrolipoamide acetyltransferase component of pyruvate dehydrogenase complex</fullName>
        <ecNumber evidence="9">2.3.1.-</ecNumber>
    </recommendedName>
</protein>
<evidence type="ECO:0000313" key="13">
    <source>
        <dbReference type="Proteomes" id="UP001152798"/>
    </source>
</evidence>
<evidence type="ECO:0000256" key="1">
    <source>
        <dbReference type="ARBA" id="ARBA00001938"/>
    </source>
</evidence>
<evidence type="ECO:0000256" key="3">
    <source>
        <dbReference type="ARBA" id="ARBA00007317"/>
    </source>
</evidence>
<gene>
    <name evidence="12" type="ORF">NEZAVI_LOCUS8719</name>
</gene>
<evidence type="ECO:0000259" key="11">
    <source>
        <dbReference type="PROSITE" id="PS50968"/>
    </source>
</evidence>
<dbReference type="GO" id="GO:0004149">
    <property type="term" value="F:dihydrolipoyllysine-residue succinyltransferase activity"/>
    <property type="evidence" value="ECO:0007669"/>
    <property type="project" value="TreeGrafter"/>
</dbReference>
<dbReference type="InterPro" id="IPR011053">
    <property type="entry name" value="Single_hybrid_motif"/>
</dbReference>
<proteinExistence type="inferred from homology"/>